<comment type="caution">
    <text evidence="1">The sequence shown here is derived from an EMBL/GenBank/DDBJ whole genome shotgun (WGS) entry which is preliminary data.</text>
</comment>
<evidence type="ECO:0000313" key="1">
    <source>
        <dbReference type="EMBL" id="KKL78394.1"/>
    </source>
</evidence>
<organism evidence="1">
    <name type="scientific">marine sediment metagenome</name>
    <dbReference type="NCBI Taxonomy" id="412755"/>
    <lineage>
        <taxon>unclassified sequences</taxon>
        <taxon>metagenomes</taxon>
        <taxon>ecological metagenomes</taxon>
    </lineage>
</organism>
<sequence>MVTTREFLNKLDKRISQKKVNKRKALQILAGKKLNLKWRLKKLSREIVLVEIVQRKIMRKRF</sequence>
<reference evidence="1" key="1">
    <citation type="journal article" date="2015" name="Nature">
        <title>Complex archaea that bridge the gap between prokaryotes and eukaryotes.</title>
        <authorList>
            <person name="Spang A."/>
            <person name="Saw J.H."/>
            <person name="Jorgensen S.L."/>
            <person name="Zaremba-Niedzwiedzka K."/>
            <person name="Martijn J."/>
            <person name="Lind A.E."/>
            <person name="van Eijk R."/>
            <person name="Schleper C."/>
            <person name="Guy L."/>
            <person name="Ettema T.J."/>
        </authorList>
    </citation>
    <scope>NUCLEOTIDE SEQUENCE</scope>
</reference>
<proteinExistence type="predicted"/>
<gene>
    <name evidence="1" type="ORF">LCGC14_2025260</name>
</gene>
<dbReference type="EMBL" id="LAZR01023471">
    <property type="protein sequence ID" value="KKL78394.1"/>
    <property type="molecule type" value="Genomic_DNA"/>
</dbReference>
<accession>A0A0F9EWH5</accession>
<protein>
    <submittedName>
        <fullName evidence="1">Uncharacterized protein</fullName>
    </submittedName>
</protein>
<dbReference type="AlphaFoldDB" id="A0A0F9EWH5"/>
<name>A0A0F9EWH5_9ZZZZ</name>